<dbReference type="AlphaFoldDB" id="A2BJS4"/>
<dbReference type="InterPro" id="IPR003439">
    <property type="entry name" value="ABC_transporter-like_ATP-bd"/>
</dbReference>
<keyword evidence="3" id="KW-0547">Nucleotide-binding</keyword>
<protein>
    <submittedName>
        <fullName evidence="6">ABC transporter</fullName>
    </submittedName>
</protein>
<dbReference type="Proteomes" id="UP000002593">
    <property type="component" value="Chromosome"/>
</dbReference>
<dbReference type="EMBL" id="CP000493">
    <property type="protein sequence ID" value="ABM80235.1"/>
    <property type="molecule type" value="Genomic_DNA"/>
</dbReference>
<dbReference type="PANTHER" id="PTHR42734">
    <property type="entry name" value="METAL TRANSPORT SYSTEM ATP-BINDING PROTEIN TM_0124-RELATED"/>
    <property type="match status" value="1"/>
</dbReference>
<dbReference type="SUPFAM" id="SSF52540">
    <property type="entry name" value="P-loop containing nucleoside triphosphate hydrolases"/>
    <property type="match status" value="1"/>
</dbReference>
<dbReference type="InterPro" id="IPR050153">
    <property type="entry name" value="Metal_Ion_Import_ABC"/>
</dbReference>
<evidence type="ECO:0000256" key="3">
    <source>
        <dbReference type="ARBA" id="ARBA00022741"/>
    </source>
</evidence>
<dbReference type="KEGG" id="hbu:Hbut_0363"/>
<evidence type="ECO:0000256" key="1">
    <source>
        <dbReference type="ARBA" id="ARBA00005417"/>
    </source>
</evidence>
<dbReference type="GO" id="GO:0005524">
    <property type="term" value="F:ATP binding"/>
    <property type="evidence" value="ECO:0007669"/>
    <property type="project" value="UniProtKB-KW"/>
</dbReference>
<feature type="domain" description="ABC transporter" evidence="5">
    <location>
        <begin position="16"/>
        <end position="253"/>
    </location>
</feature>
<gene>
    <name evidence="6" type="ordered locus">Hbut_0363</name>
</gene>
<dbReference type="SMART" id="SM00382">
    <property type="entry name" value="AAA"/>
    <property type="match status" value="1"/>
</dbReference>
<evidence type="ECO:0000313" key="6">
    <source>
        <dbReference type="EMBL" id="ABM80235.1"/>
    </source>
</evidence>
<evidence type="ECO:0000256" key="4">
    <source>
        <dbReference type="ARBA" id="ARBA00022840"/>
    </source>
</evidence>
<evidence type="ECO:0000313" key="7">
    <source>
        <dbReference type="Proteomes" id="UP000002593"/>
    </source>
</evidence>
<dbReference type="InterPro" id="IPR027417">
    <property type="entry name" value="P-loop_NTPase"/>
</dbReference>
<reference evidence="6 7" key="1">
    <citation type="journal article" date="2007" name="Archaea">
        <title>The genome of Hyperthermus butylicus: a sulfur-reducing, peptide fermenting, neutrophilic Crenarchaeote growing up to 108 degrees C.</title>
        <authorList>
            <person name="Brugger K."/>
            <person name="Chen L."/>
            <person name="Stark M."/>
            <person name="Zibat A."/>
            <person name="Redder P."/>
            <person name="Ruepp A."/>
            <person name="Awayez M."/>
            <person name="She Q."/>
            <person name="Garrett R.A."/>
            <person name="Klenk H.P."/>
        </authorList>
    </citation>
    <scope>NUCLEOTIDE SEQUENCE [LARGE SCALE GENOMIC DNA]</scope>
    <source>
        <strain evidence="7">DSM 5456 / JCM 9403 / PLM1-5</strain>
    </source>
</reference>
<evidence type="ECO:0000259" key="5">
    <source>
        <dbReference type="PROSITE" id="PS50893"/>
    </source>
</evidence>
<keyword evidence="4" id="KW-0067">ATP-binding</keyword>
<sequence>MHSWGSPRMECREPSIVLDNVAVSYGGDPVLVVDHLELRGPALVQVLGPNGAGKTTLIRTILGLIKPLRGRVTVCGRDVTGNPAAAGRLTGYVPQLARTLTHFPVTSWELIEFEYLLRIGKKPRLLASAEDKTMVEAVLRQVGLGRETWSKPISKMSGGQRQRTLIARALVHDPPILLMDEPFSAVDPQGRCELARLIAKLAKDKLIVVTSHDPMLLIDYTDYIVLVNKRIVAHGKPSEVLRVEILRKVYGEAAIPVARHIHISDSHILI</sequence>
<dbReference type="HOGENOM" id="CLU_000604_1_11_2"/>
<dbReference type="PROSITE" id="PS50893">
    <property type="entry name" value="ABC_TRANSPORTER_2"/>
    <property type="match status" value="1"/>
</dbReference>
<dbReference type="Gene3D" id="3.40.50.300">
    <property type="entry name" value="P-loop containing nucleotide triphosphate hydrolases"/>
    <property type="match status" value="1"/>
</dbReference>
<dbReference type="eggNOG" id="arCOG00201">
    <property type="taxonomic scope" value="Archaea"/>
</dbReference>
<dbReference type="GO" id="GO:0016887">
    <property type="term" value="F:ATP hydrolysis activity"/>
    <property type="evidence" value="ECO:0007669"/>
    <property type="project" value="InterPro"/>
</dbReference>
<dbReference type="EnsemblBacteria" id="ABM80235">
    <property type="protein sequence ID" value="ABM80235"/>
    <property type="gene ID" value="Hbut_0363"/>
</dbReference>
<dbReference type="PANTHER" id="PTHR42734:SF5">
    <property type="entry name" value="IRON TRANSPORT SYSTEM ATP-BINDING PROTEIN HI_0361-RELATED"/>
    <property type="match status" value="1"/>
</dbReference>
<proteinExistence type="inferred from homology"/>
<dbReference type="STRING" id="415426.Hbut_0363"/>
<evidence type="ECO:0000256" key="2">
    <source>
        <dbReference type="ARBA" id="ARBA00022448"/>
    </source>
</evidence>
<organism evidence="6 7">
    <name type="scientific">Hyperthermus butylicus (strain DSM 5456 / JCM 9403 / PLM1-5)</name>
    <dbReference type="NCBI Taxonomy" id="415426"/>
    <lineage>
        <taxon>Archaea</taxon>
        <taxon>Thermoproteota</taxon>
        <taxon>Thermoprotei</taxon>
        <taxon>Desulfurococcales</taxon>
        <taxon>Pyrodictiaceae</taxon>
        <taxon>Hyperthermus</taxon>
    </lineage>
</organism>
<keyword evidence="7" id="KW-1185">Reference proteome</keyword>
<name>A2BJS4_HYPBU</name>
<accession>A2BJS4</accession>
<keyword evidence="2" id="KW-0813">Transport</keyword>
<dbReference type="Pfam" id="PF00005">
    <property type="entry name" value="ABC_tran"/>
    <property type="match status" value="1"/>
</dbReference>
<comment type="similarity">
    <text evidence="1">Belongs to the ABC transporter superfamily.</text>
</comment>
<dbReference type="InterPro" id="IPR003593">
    <property type="entry name" value="AAA+_ATPase"/>
</dbReference>